<evidence type="ECO:0000313" key="19">
    <source>
        <dbReference type="Proteomes" id="UP000265962"/>
    </source>
</evidence>
<dbReference type="GO" id="GO:0005524">
    <property type="term" value="F:ATP binding"/>
    <property type="evidence" value="ECO:0007669"/>
    <property type="project" value="UniProtKB-UniRule"/>
</dbReference>
<dbReference type="InterPro" id="IPR036615">
    <property type="entry name" value="Mur_ligase_C_dom_sf"/>
</dbReference>
<comment type="function">
    <text evidence="14">Cell wall formation.</text>
</comment>
<accession>A0A375I5N6</accession>
<evidence type="ECO:0000256" key="11">
    <source>
        <dbReference type="ARBA" id="ARBA00023306"/>
    </source>
</evidence>
<dbReference type="NCBIfam" id="TIGR01082">
    <property type="entry name" value="murC"/>
    <property type="match status" value="1"/>
</dbReference>
<evidence type="ECO:0000256" key="12">
    <source>
        <dbReference type="ARBA" id="ARBA00023316"/>
    </source>
</evidence>
<keyword evidence="12 14" id="KW-0961">Cell wall biogenesis/degradation</keyword>
<evidence type="ECO:0000256" key="8">
    <source>
        <dbReference type="ARBA" id="ARBA00022840"/>
    </source>
</evidence>
<dbReference type="OrthoDB" id="9804126at2"/>
<dbReference type="GO" id="GO:0051301">
    <property type="term" value="P:cell division"/>
    <property type="evidence" value="ECO:0007669"/>
    <property type="project" value="UniProtKB-KW"/>
</dbReference>
<evidence type="ECO:0000256" key="3">
    <source>
        <dbReference type="ARBA" id="ARBA00012211"/>
    </source>
</evidence>
<dbReference type="GO" id="GO:0071555">
    <property type="term" value="P:cell wall organization"/>
    <property type="evidence" value="ECO:0007669"/>
    <property type="project" value="UniProtKB-KW"/>
</dbReference>
<dbReference type="InterPro" id="IPR004101">
    <property type="entry name" value="Mur_ligase_C"/>
</dbReference>
<evidence type="ECO:0000256" key="14">
    <source>
        <dbReference type="HAMAP-Rule" id="MF_00046"/>
    </source>
</evidence>
<dbReference type="GO" id="GO:0009252">
    <property type="term" value="P:peptidoglycan biosynthetic process"/>
    <property type="evidence" value="ECO:0007669"/>
    <property type="project" value="UniProtKB-UniRule"/>
</dbReference>
<dbReference type="GO" id="GO:0008360">
    <property type="term" value="P:regulation of cell shape"/>
    <property type="evidence" value="ECO:0007669"/>
    <property type="project" value="UniProtKB-KW"/>
</dbReference>
<gene>
    <name evidence="14" type="primary">murC</name>
    <name evidence="18" type="ORF">PROPJV5_1685</name>
</gene>
<dbReference type="Proteomes" id="UP000265962">
    <property type="component" value="Unassembled WGS sequence"/>
</dbReference>
<keyword evidence="5 14" id="KW-0436">Ligase</keyword>
<keyword evidence="4 14" id="KW-0963">Cytoplasm</keyword>
<dbReference type="InterPro" id="IPR013221">
    <property type="entry name" value="Mur_ligase_cen"/>
</dbReference>
<evidence type="ECO:0000256" key="7">
    <source>
        <dbReference type="ARBA" id="ARBA00022741"/>
    </source>
</evidence>
<dbReference type="PANTHER" id="PTHR43445:SF3">
    <property type="entry name" value="UDP-N-ACETYLMURAMATE--L-ALANINE LIGASE"/>
    <property type="match status" value="1"/>
</dbReference>
<evidence type="ECO:0000259" key="17">
    <source>
        <dbReference type="Pfam" id="PF08245"/>
    </source>
</evidence>
<dbReference type="Gene3D" id="3.40.1190.10">
    <property type="entry name" value="Mur-like, catalytic domain"/>
    <property type="match status" value="1"/>
</dbReference>
<dbReference type="Pfam" id="PF08245">
    <property type="entry name" value="Mur_ligase_M"/>
    <property type="match status" value="1"/>
</dbReference>
<evidence type="ECO:0000259" key="15">
    <source>
        <dbReference type="Pfam" id="PF01225"/>
    </source>
</evidence>
<dbReference type="AlphaFoldDB" id="A0A375I5N6"/>
<dbReference type="SUPFAM" id="SSF53244">
    <property type="entry name" value="MurD-like peptide ligases, peptide-binding domain"/>
    <property type="match status" value="1"/>
</dbReference>
<feature type="domain" description="Mur ligase C-terminal" evidence="16">
    <location>
        <begin position="325"/>
        <end position="459"/>
    </location>
</feature>
<dbReference type="GO" id="GO:0005737">
    <property type="term" value="C:cytoplasm"/>
    <property type="evidence" value="ECO:0007669"/>
    <property type="project" value="UniProtKB-SubCell"/>
</dbReference>
<dbReference type="GO" id="GO:0008763">
    <property type="term" value="F:UDP-N-acetylmuramate-L-alanine ligase activity"/>
    <property type="evidence" value="ECO:0007669"/>
    <property type="project" value="UniProtKB-UniRule"/>
</dbReference>
<name>A0A375I5N6_9ACTN</name>
<dbReference type="InterPro" id="IPR036565">
    <property type="entry name" value="Mur-like_cat_sf"/>
</dbReference>
<keyword evidence="9 14" id="KW-0133">Cell shape</keyword>
<keyword evidence="11 14" id="KW-0131">Cell cycle</keyword>
<organism evidence="18 19">
    <name type="scientific">Propionibacterium ruminifibrarum</name>
    <dbReference type="NCBI Taxonomy" id="1962131"/>
    <lineage>
        <taxon>Bacteria</taxon>
        <taxon>Bacillati</taxon>
        <taxon>Actinomycetota</taxon>
        <taxon>Actinomycetes</taxon>
        <taxon>Propionibacteriales</taxon>
        <taxon>Propionibacteriaceae</taxon>
        <taxon>Propionibacterium</taxon>
    </lineage>
</organism>
<evidence type="ECO:0000313" key="18">
    <source>
        <dbReference type="EMBL" id="SPF68710.1"/>
    </source>
</evidence>
<dbReference type="Pfam" id="PF02875">
    <property type="entry name" value="Mur_ligase_C"/>
    <property type="match status" value="1"/>
</dbReference>
<keyword evidence="8 14" id="KW-0067">ATP-binding</keyword>
<evidence type="ECO:0000256" key="1">
    <source>
        <dbReference type="ARBA" id="ARBA00004496"/>
    </source>
</evidence>
<feature type="domain" description="Mur ligase N-terminal catalytic" evidence="15">
    <location>
        <begin position="18"/>
        <end position="115"/>
    </location>
</feature>
<comment type="similarity">
    <text evidence="14">Belongs to the MurCDEF family.</text>
</comment>
<evidence type="ECO:0000256" key="2">
    <source>
        <dbReference type="ARBA" id="ARBA00004752"/>
    </source>
</evidence>
<proteinExistence type="inferred from homology"/>
<protein>
    <recommendedName>
        <fullName evidence="3 14">UDP-N-acetylmuramate--L-alanine ligase</fullName>
        <ecNumber evidence="3 14">6.3.2.8</ecNumber>
    </recommendedName>
    <alternativeName>
        <fullName evidence="14">UDP-N-acetylmuramoyl-L-alanine synthetase</fullName>
    </alternativeName>
</protein>
<dbReference type="UniPathway" id="UPA00219"/>
<feature type="domain" description="Mur ligase central" evidence="17">
    <location>
        <begin position="120"/>
        <end position="302"/>
    </location>
</feature>
<evidence type="ECO:0000256" key="10">
    <source>
        <dbReference type="ARBA" id="ARBA00022984"/>
    </source>
</evidence>
<dbReference type="InterPro" id="IPR000713">
    <property type="entry name" value="Mur_ligase_N"/>
</dbReference>
<keyword evidence="19" id="KW-1185">Reference proteome</keyword>
<evidence type="ECO:0000256" key="6">
    <source>
        <dbReference type="ARBA" id="ARBA00022618"/>
    </source>
</evidence>
<evidence type="ECO:0000256" key="13">
    <source>
        <dbReference type="ARBA" id="ARBA00047833"/>
    </source>
</evidence>
<comment type="catalytic activity">
    <reaction evidence="13 14">
        <text>UDP-N-acetyl-alpha-D-muramate + L-alanine + ATP = UDP-N-acetyl-alpha-D-muramoyl-L-alanine + ADP + phosphate + H(+)</text>
        <dbReference type="Rhea" id="RHEA:23372"/>
        <dbReference type="ChEBI" id="CHEBI:15378"/>
        <dbReference type="ChEBI" id="CHEBI:30616"/>
        <dbReference type="ChEBI" id="CHEBI:43474"/>
        <dbReference type="ChEBI" id="CHEBI:57972"/>
        <dbReference type="ChEBI" id="CHEBI:70757"/>
        <dbReference type="ChEBI" id="CHEBI:83898"/>
        <dbReference type="ChEBI" id="CHEBI:456216"/>
        <dbReference type="EC" id="6.3.2.8"/>
    </reaction>
</comment>
<keyword evidence="6 14" id="KW-0132">Cell division</keyword>
<feature type="binding site" evidence="14">
    <location>
        <begin position="122"/>
        <end position="128"/>
    </location>
    <ligand>
        <name>ATP</name>
        <dbReference type="ChEBI" id="CHEBI:30616"/>
    </ligand>
</feature>
<dbReference type="EC" id="6.3.2.8" evidence="3 14"/>
<dbReference type="PANTHER" id="PTHR43445">
    <property type="entry name" value="UDP-N-ACETYLMURAMATE--L-ALANINE LIGASE-RELATED"/>
    <property type="match status" value="1"/>
</dbReference>
<dbReference type="EMBL" id="OMOH01000006">
    <property type="protein sequence ID" value="SPF68710.1"/>
    <property type="molecule type" value="Genomic_DNA"/>
</dbReference>
<evidence type="ECO:0000259" key="16">
    <source>
        <dbReference type="Pfam" id="PF02875"/>
    </source>
</evidence>
<dbReference type="SUPFAM" id="SSF51984">
    <property type="entry name" value="MurCD N-terminal domain"/>
    <property type="match status" value="1"/>
</dbReference>
<comment type="pathway">
    <text evidence="2 14">Cell wall biogenesis; peptidoglycan biosynthesis.</text>
</comment>
<evidence type="ECO:0000256" key="5">
    <source>
        <dbReference type="ARBA" id="ARBA00022598"/>
    </source>
</evidence>
<comment type="subcellular location">
    <subcellularLocation>
        <location evidence="1 14">Cytoplasm</location>
    </subcellularLocation>
</comment>
<dbReference type="Pfam" id="PF01225">
    <property type="entry name" value="Mur_ligase"/>
    <property type="match status" value="1"/>
</dbReference>
<keyword evidence="10 14" id="KW-0573">Peptidoglycan synthesis</keyword>
<dbReference type="RefSeq" id="WP_119715862.1">
    <property type="nucleotide sequence ID" value="NZ_OMOH01000006.1"/>
</dbReference>
<dbReference type="InterPro" id="IPR050061">
    <property type="entry name" value="MurCDEF_pg_biosynth"/>
</dbReference>
<evidence type="ECO:0000256" key="9">
    <source>
        <dbReference type="ARBA" id="ARBA00022960"/>
    </source>
</evidence>
<keyword evidence="7 14" id="KW-0547">Nucleotide-binding</keyword>
<reference evidence="19" key="1">
    <citation type="submission" date="2018-02" db="EMBL/GenBank/DDBJ databases">
        <authorList>
            <person name="Hornung B."/>
        </authorList>
    </citation>
    <scope>NUCLEOTIDE SEQUENCE [LARGE SCALE GENOMIC DNA]</scope>
</reference>
<dbReference type="SUPFAM" id="SSF53623">
    <property type="entry name" value="MurD-like peptide ligases, catalytic domain"/>
    <property type="match status" value="1"/>
</dbReference>
<dbReference type="HAMAP" id="MF_00046">
    <property type="entry name" value="MurC"/>
    <property type="match status" value="1"/>
</dbReference>
<dbReference type="InterPro" id="IPR005758">
    <property type="entry name" value="UDP-N-AcMur_Ala_ligase_MurC"/>
</dbReference>
<dbReference type="Gene3D" id="3.40.50.720">
    <property type="entry name" value="NAD(P)-binding Rossmann-like Domain"/>
    <property type="match status" value="1"/>
</dbReference>
<evidence type="ECO:0000256" key="4">
    <source>
        <dbReference type="ARBA" id="ARBA00022490"/>
    </source>
</evidence>
<sequence length="477" mass="49371">MPLREPVDLVPPDQLGALHFIAMGGTGMSGIAIGYHELGIPVSGCDQADSPTLRHLAAMGIPAHVGHDPAQLDGVSTVVVSSAIKADNPELVAARRAGLRVWHRSTALAALMLGHRTVAVAGTHGKTTTSAMIATMVAAAGADPSYVIGSPLATTGQSAHIGHGDCFIVEADESDGSFLQYPTNIAVITNVEADHLDNWGSPENYAAGFDRFATAEPVEQVVVNADDPGARALAERLRHDPSTTARVITYGEADDADARLTDIGFSGMTGRAVLSHDGSDHVLNLSVPGRHNVQNAAAAFVVGKLLGLDEDALGAGATSFAGTHRRFQLLGTAELDGGTVTVVDDYAHHPTEIAAALSAGRRVAGQGRLVACFQPHLFSRTLDFADAFGQALARADLVVVTDVYPAREEPIPGVTGELVADAARAAGARVRYVQDKTALPGELAALVRGGDLVMTIGAGDITRAGPALLDRLAGHRP</sequence>
<dbReference type="Gene3D" id="3.90.190.20">
    <property type="entry name" value="Mur ligase, C-terminal domain"/>
    <property type="match status" value="1"/>
</dbReference>